<organism evidence="2">
    <name type="scientific">Ananas comosus var. bracteatus</name>
    <name type="common">red pineapple</name>
    <dbReference type="NCBI Taxonomy" id="296719"/>
    <lineage>
        <taxon>Eukaryota</taxon>
        <taxon>Viridiplantae</taxon>
        <taxon>Streptophyta</taxon>
        <taxon>Embryophyta</taxon>
        <taxon>Tracheophyta</taxon>
        <taxon>Spermatophyta</taxon>
        <taxon>Magnoliopsida</taxon>
        <taxon>Liliopsida</taxon>
        <taxon>Poales</taxon>
        <taxon>Bromeliaceae</taxon>
        <taxon>Bromelioideae</taxon>
        <taxon>Ananas</taxon>
    </lineage>
</organism>
<dbReference type="AlphaFoldDB" id="A0A6V7Q7K2"/>
<protein>
    <submittedName>
        <fullName evidence="2">Uncharacterized protein</fullName>
    </submittedName>
</protein>
<reference evidence="2" key="1">
    <citation type="submission" date="2020-07" db="EMBL/GenBank/DDBJ databases">
        <authorList>
            <person name="Lin J."/>
        </authorList>
    </citation>
    <scope>NUCLEOTIDE SEQUENCE</scope>
</reference>
<feature type="compositionally biased region" description="Basic and acidic residues" evidence="1">
    <location>
        <begin position="16"/>
        <end position="34"/>
    </location>
</feature>
<feature type="region of interest" description="Disordered" evidence="1">
    <location>
        <begin position="1"/>
        <end position="60"/>
    </location>
</feature>
<feature type="compositionally biased region" description="Acidic residues" evidence="1">
    <location>
        <begin position="48"/>
        <end position="60"/>
    </location>
</feature>
<proteinExistence type="predicted"/>
<evidence type="ECO:0000313" key="2">
    <source>
        <dbReference type="EMBL" id="CAD1838836.1"/>
    </source>
</evidence>
<name>A0A6V7Q7K2_ANACO</name>
<dbReference type="GO" id="GO:0009941">
    <property type="term" value="C:chloroplast envelope"/>
    <property type="evidence" value="ECO:0007669"/>
    <property type="project" value="TreeGrafter"/>
</dbReference>
<sequence>MEGGRGGEGRQVQGREAPRHEPPRGDAHHARPHQEQTPSKRRHGHHDDDDDDDDDVAEIDPELRYSFQRNFQVFSIDTVVKPLPPAMHTMFLAICTFSFASSHSFGILRGLPVRRSHLD</sequence>
<dbReference type="PANTHER" id="PTHR37191:SF1">
    <property type="entry name" value="OS08G0112600 PROTEIN"/>
    <property type="match status" value="1"/>
</dbReference>
<gene>
    <name evidence="2" type="ORF">CB5_LOCUS22047</name>
</gene>
<dbReference type="EMBL" id="LR862133">
    <property type="protein sequence ID" value="CAD1838836.1"/>
    <property type="molecule type" value="Genomic_DNA"/>
</dbReference>
<evidence type="ECO:0000256" key="1">
    <source>
        <dbReference type="SAM" id="MobiDB-lite"/>
    </source>
</evidence>
<dbReference type="PANTHER" id="PTHR37191">
    <property type="entry name" value="ZINC FINGER/BTB DOMAIN PROTEIN"/>
    <property type="match status" value="1"/>
</dbReference>
<accession>A0A6V7Q7K2</accession>